<reference evidence="1" key="1">
    <citation type="submission" date="2023-05" db="EMBL/GenBank/DDBJ databases">
        <authorList>
            <consortium name="ELIXIR-Norway"/>
        </authorList>
    </citation>
    <scope>NUCLEOTIDE SEQUENCE</scope>
</reference>
<protein>
    <submittedName>
        <fullName evidence="1">Uncharacterized protein</fullName>
    </submittedName>
</protein>
<proteinExistence type="predicted"/>
<name>A0ACB0FFJ6_RANTA</name>
<accession>A0ACB0FFJ6</accession>
<sequence length="132" mass="13486">MEWVGLKISKVRPTGKGGPQGPGPQGGWLGVRLLCGEDKDWGPGSGMGVAGRGTQSSVAAKAAVVSGLSFSLEGCSVPVEGATSGKRPGTGRAGKGALRRRRCAGCHDDRTARREPPPPGRERERLAAGSGR</sequence>
<dbReference type="EMBL" id="OX596090">
    <property type="protein sequence ID" value="CAI9711860.1"/>
    <property type="molecule type" value="Genomic_DNA"/>
</dbReference>
<organism evidence="1 2">
    <name type="scientific">Rangifer tarandus platyrhynchus</name>
    <name type="common">Svalbard reindeer</name>
    <dbReference type="NCBI Taxonomy" id="3082113"/>
    <lineage>
        <taxon>Eukaryota</taxon>
        <taxon>Metazoa</taxon>
        <taxon>Chordata</taxon>
        <taxon>Craniata</taxon>
        <taxon>Vertebrata</taxon>
        <taxon>Euteleostomi</taxon>
        <taxon>Mammalia</taxon>
        <taxon>Eutheria</taxon>
        <taxon>Laurasiatheria</taxon>
        <taxon>Artiodactyla</taxon>
        <taxon>Ruminantia</taxon>
        <taxon>Pecora</taxon>
        <taxon>Cervidae</taxon>
        <taxon>Odocoileinae</taxon>
        <taxon>Rangifer</taxon>
    </lineage>
</organism>
<evidence type="ECO:0000313" key="2">
    <source>
        <dbReference type="Proteomes" id="UP001162501"/>
    </source>
</evidence>
<gene>
    <name evidence="1" type="ORF">MRATA1EN3_LOCUS23073</name>
</gene>
<dbReference type="Proteomes" id="UP001162501">
    <property type="component" value="Chromosome 6"/>
</dbReference>
<evidence type="ECO:0000313" key="1">
    <source>
        <dbReference type="EMBL" id="CAI9711860.1"/>
    </source>
</evidence>